<name>A0AA88WB35_9ASTE</name>
<gene>
    <name evidence="1" type="ORF">RJ639_047600</name>
</gene>
<dbReference type="Proteomes" id="UP001188597">
    <property type="component" value="Unassembled WGS sequence"/>
</dbReference>
<protein>
    <submittedName>
        <fullName evidence="1">Uncharacterized protein</fullName>
    </submittedName>
</protein>
<keyword evidence="2" id="KW-1185">Reference proteome</keyword>
<dbReference type="EMBL" id="JAVXUP010000698">
    <property type="protein sequence ID" value="KAK3022684.1"/>
    <property type="molecule type" value="Genomic_DNA"/>
</dbReference>
<dbReference type="AlphaFoldDB" id="A0AA88WB35"/>
<reference evidence="1" key="1">
    <citation type="submission" date="2022-12" db="EMBL/GenBank/DDBJ databases">
        <title>Draft genome assemblies for two species of Escallonia (Escalloniales).</title>
        <authorList>
            <person name="Chanderbali A."/>
            <person name="Dervinis C."/>
            <person name="Anghel I."/>
            <person name="Soltis D."/>
            <person name="Soltis P."/>
            <person name="Zapata F."/>
        </authorList>
    </citation>
    <scope>NUCLEOTIDE SEQUENCE</scope>
    <source>
        <strain evidence="1">UCBG64.0493</strain>
        <tissue evidence="1">Leaf</tissue>
    </source>
</reference>
<accession>A0AA88WB35</accession>
<evidence type="ECO:0000313" key="2">
    <source>
        <dbReference type="Proteomes" id="UP001188597"/>
    </source>
</evidence>
<proteinExistence type="predicted"/>
<evidence type="ECO:0000313" key="1">
    <source>
        <dbReference type="EMBL" id="KAK3022684.1"/>
    </source>
</evidence>
<organism evidence="1 2">
    <name type="scientific">Escallonia herrerae</name>
    <dbReference type="NCBI Taxonomy" id="1293975"/>
    <lineage>
        <taxon>Eukaryota</taxon>
        <taxon>Viridiplantae</taxon>
        <taxon>Streptophyta</taxon>
        <taxon>Embryophyta</taxon>
        <taxon>Tracheophyta</taxon>
        <taxon>Spermatophyta</taxon>
        <taxon>Magnoliopsida</taxon>
        <taxon>eudicotyledons</taxon>
        <taxon>Gunneridae</taxon>
        <taxon>Pentapetalae</taxon>
        <taxon>asterids</taxon>
        <taxon>campanulids</taxon>
        <taxon>Escalloniales</taxon>
        <taxon>Escalloniaceae</taxon>
        <taxon>Escallonia</taxon>
    </lineage>
</organism>
<sequence>MALLIYHIQVCWERLSWKACNYICTSTHHFNVFLYTFNLNGLVSLASTVPYRNRVFTAFISYENGLVDVAKINRIKKANCNCQDHESQSWLTGPAALASKPEVGSSINTMDGFETSSTAIKGIIPLLYFEEFEKANCSKMRPVKKLDE</sequence>
<comment type="caution">
    <text evidence="1">The sequence shown here is derived from an EMBL/GenBank/DDBJ whole genome shotgun (WGS) entry which is preliminary data.</text>
</comment>